<protein>
    <submittedName>
        <fullName evidence="8">Putative zf-parp-type zinc finger protein</fullName>
    </submittedName>
</protein>
<feature type="compositionally biased region" description="Basic residues" evidence="6">
    <location>
        <begin position="143"/>
        <end position="159"/>
    </location>
</feature>
<dbReference type="SUPFAM" id="SSF57716">
    <property type="entry name" value="Glucocorticoid receptor-like (DNA-binding domain)"/>
    <property type="match status" value="1"/>
</dbReference>
<dbReference type="AlphaFoldDB" id="A0A0G2E5T8"/>
<evidence type="ECO:0000256" key="4">
    <source>
        <dbReference type="ARBA" id="ARBA00022833"/>
    </source>
</evidence>
<evidence type="ECO:0000313" key="8">
    <source>
        <dbReference type="EMBL" id="KKY17721.1"/>
    </source>
</evidence>
<comment type="subcellular location">
    <subcellularLocation>
        <location evidence="1">Nucleus</location>
    </subcellularLocation>
</comment>
<keyword evidence="9" id="KW-1185">Reference proteome</keyword>
<proteinExistence type="predicted"/>
<keyword evidence="2" id="KW-0479">Metal-binding</keyword>
<feature type="compositionally biased region" description="Basic residues" evidence="6">
    <location>
        <begin position="115"/>
        <end position="125"/>
    </location>
</feature>
<feature type="compositionally biased region" description="Acidic residues" evidence="6">
    <location>
        <begin position="288"/>
        <end position="300"/>
    </location>
</feature>
<feature type="domain" description="PARP-type" evidence="7">
    <location>
        <begin position="4"/>
        <end position="98"/>
    </location>
</feature>
<evidence type="ECO:0000256" key="1">
    <source>
        <dbReference type="ARBA" id="ARBA00004123"/>
    </source>
</evidence>
<evidence type="ECO:0000256" key="5">
    <source>
        <dbReference type="ARBA" id="ARBA00023242"/>
    </source>
</evidence>
<evidence type="ECO:0000256" key="6">
    <source>
        <dbReference type="SAM" id="MobiDB-lite"/>
    </source>
</evidence>
<dbReference type="InterPro" id="IPR001510">
    <property type="entry name" value="Znf_PARP"/>
</dbReference>
<gene>
    <name evidence="8" type="ORF">UCRPC4_g05354</name>
</gene>
<keyword evidence="3" id="KW-0863">Zinc-finger</keyword>
<keyword evidence="4" id="KW-0862">Zinc</keyword>
<dbReference type="Gene3D" id="3.30.1740.10">
    <property type="entry name" value="Zinc finger, PARP-type"/>
    <property type="match status" value="1"/>
</dbReference>
<evidence type="ECO:0000259" key="7">
    <source>
        <dbReference type="PROSITE" id="PS50064"/>
    </source>
</evidence>
<dbReference type="InterPro" id="IPR036957">
    <property type="entry name" value="Znf_PARP_sf"/>
</dbReference>
<dbReference type="Proteomes" id="UP000053317">
    <property type="component" value="Unassembled WGS sequence"/>
</dbReference>
<dbReference type="PROSITE" id="PS50064">
    <property type="entry name" value="ZF_PARP_2"/>
    <property type="match status" value="1"/>
</dbReference>
<dbReference type="SMART" id="SM01336">
    <property type="entry name" value="zf-PARP"/>
    <property type="match status" value="1"/>
</dbReference>
<accession>A0A0G2E5T8</accession>
<dbReference type="GO" id="GO:0008270">
    <property type="term" value="F:zinc ion binding"/>
    <property type="evidence" value="ECO:0007669"/>
    <property type="project" value="UniProtKB-KW"/>
</dbReference>
<feature type="compositionally biased region" description="Basic residues" evidence="6">
    <location>
        <begin position="254"/>
        <end position="269"/>
    </location>
</feature>
<sequence>MPTYRFELAKSKRSICTNKGCKDARINIDKGDLRFGVLVTINDHDSWRWKHWNCVTPDQWGHINKYLEEAGGIDYLDGYDEVDDLSRERIQKCLQDGKVPDEDWRHDVELNVPGGRRKATPKKKKAAEGDEIEPNGADATPTKPKKAPAPKKQTKKKRKAESETPEPELDSDGSASPAPPPKKSRAKRAKKEEDSGGVPALARPAKKSRAKKVKEEEPEDIPPPPPPTKTSRSKKVKAEEDADNIEDEVEQAPKKKSKAKAPAKTKNTKVKPEPQEDSDAPLATAVDEAGEEDIEPQNEEETLKTVKAKKEGKKAANTKAKRGSKAS</sequence>
<name>A0A0G2E5T8_PHACM</name>
<evidence type="ECO:0000256" key="3">
    <source>
        <dbReference type="ARBA" id="ARBA00022771"/>
    </source>
</evidence>
<evidence type="ECO:0000313" key="9">
    <source>
        <dbReference type="Proteomes" id="UP000053317"/>
    </source>
</evidence>
<dbReference type="Pfam" id="PF00645">
    <property type="entry name" value="zf-PARP"/>
    <property type="match status" value="1"/>
</dbReference>
<reference evidence="8 9" key="2">
    <citation type="submission" date="2015-05" db="EMBL/GenBank/DDBJ databases">
        <authorList>
            <person name="Morales-Cruz A."/>
            <person name="Amrine K.C."/>
            <person name="Cantu D."/>
        </authorList>
    </citation>
    <scope>NUCLEOTIDE SEQUENCE [LARGE SCALE GENOMIC DNA]</scope>
    <source>
        <strain evidence="8">UCRPC4</strain>
    </source>
</reference>
<dbReference type="GO" id="GO:0005634">
    <property type="term" value="C:nucleus"/>
    <property type="evidence" value="ECO:0007669"/>
    <property type="project" value="UniProtKB-SubCell"/>
</dbReference>
<dbReference type="GO" id="GO:0003677">
    <property type="term" value="F:DNA binding"/>
    <property type="evidence" value="ECO:0007669"/>
    <property type="project" value="InterPro"/>
</dbReference>
<reference evidence="8 9" key="1">
    <citation type="submission" date="2015-05" db="EMBL/GenBank/DDBJ databases">
        <title>Distinctive expansion of gene families associated with plant cell wall degradation and secondary metabolism in the genomes of grapevine trunk pathogens.</title>
        <authorList>
            <person name="Lawrence D.P."/>
            <person name="Travadon R."/>
            <person name="Rolshausen P.E."/>
            <person name="Baumgartner K."/>
        </authorList>
    </citation>
    <scope>NUCLEOTIDE SEQUENCE [LARGE SCALE GENOMIC DNA]</scope>
    <source>
        <strain evidence="8">UCRPC4</strain>
    </source>
</reference>
<dbReference type="EMBL" id="LCWF01000137">
    <property type="protein sequence ID" value="KKY17721.1"/>
    <property type="molecule type" value="Genomic_DNA"/>
</dbReference>
<evidence type="ECO:0000256" key="2">
    <source>
        <dbReference type="ARBA" id="ARBA00022723"/>
    </source>
</evidence>
<comment type="caution">
    <text evidence="8">The sequence shown here is derived from an EMBL/GenBank/DDBJ whole genome shotgun (WGS) entry which is preliminary data.</text>
</comment>
<keyword evidence="5" id="KW-0539">Nucleus</keyword>
<dbReference type="OrthoDB" id="429950at2759"/>
<feature type="region of interest" description="Disordered" evidence="6">
    <location>
        <begin position="104"/>
        <end position="327"/>
    </location>
</feature>
<organism evidence="8 9">
    <name type="scientific">Phaeomoniella chlamydospora</name>
    <name type="common">Phaeoacremonium chlamydosporum</name>
    <dbReference type="NCBI Taxonomy" id="158046"/>
    <lineage>
        <taxon>Eukaryota</taxon>
        <taxon>Fungi</taxon>
        <taxon>Dikarya</taxon>
        <taxon>Ascomycota</taxon>
        <taxon>Pezizomycotina</taxon>
        <taxon>Eurotiomycetes</taxon>
        <taxon>Chaetothyriomycetidae</taxon>
        <taxon>Phaeomoniellales</taxon>
        <taxon>Phaeomoniellaceae</taxon>
        <taxon>Phaeomoniella</taxon>
    </lineage>
</organism>
<feature type="compositionally biased region" description="Acidic residues" evidence="6">
    <location>
        <begin position="240"/>
        <end position="250"/>
    </location>
</feature>